<evidence type="ECO:0000313" key="1">
    <source>
        <dbReference type="EMBL" id="KAK6620370.1"/>
    </source>
</evidence>
<proteinExistence type="predicted"/>
<sequence length="51" mass="5872">MQSSNRAKSGHCLISEELPLLLRRSRMINLGSYMFAKVSFESMINQIKARQ</sequence>
<keyword evidence="2" id="KW-1185">Reference proteome</keyword>
<comment type="caution">
    <text evidence="1">The sequence shown here is derived from an EMBL/GenBank/DDBJ whole genome shotgun (WGS) entry which is preliminary data.</text>
</comment>
<feature type="non-terminal residue" evidence="1">
    <location>
        <position position="51"/>
    </location>
</feature>
<evidence type="ECO:0000313" key="2">
    <source>
        <dbReference type="Proteomes" id="UP001359485"/>
    </source>
</evidence>
<accession>A0ABR1AJ29</accession>
<dbReference type="Proteomes" id="UP001359485">
    <property type="component" value="Unassembled WGS sequence"/>
</dbReference>
<gene>
    <name evidence="1" type="ORF">RUM44_006771</name>
</gene>
<dbReference type="EMBL" id="JAWJWF010000048">
    <property type="protein sequence ID" value="KAK6620370.1"/>
    <property type="molecule type" value="Genomic_DNA"/>
</dbReference>
<protein>
    <submittedName>
        <fullName evidence="1">Uncharacterized protein</fullName>
    </submittedName>
</protein>
<reference evidence="1 2" key="1">
    <citation type="submission" date="2023-09" db="EMBL/GenBank/DDBJ databases">
        <title>Genomes of two closely related lineages of the louse Polyplax serrata with different host specificities.</title>
        <authorList>
            <person name="Martinu J."/>
            <person name="Tarabai H."/>
            <person name="Stefka J."/>
            <person name="Hypsa V."/>
        </authorList>
    </citation>
    <scope>NUCLEOTIDE SEQUENCE [LARGE SCALE GENOMIC DNA]</scope>
    <source>
        <strain evidence="1">98ZLc_SE</strain>
    </source>
</reference>
<organism evidence="1 2">
    <name type="scientific">Polyplax serrata</name>
    <name type="common">Common mouse louse</name>
    <dbReference type="NCBI Taxonomy" id="468196"/>
    <lineage>
        <taxon>Eukaryota</taxon>
        <taxon>Metazoa</taxon>
        <taxon>Ecdysozoa</taxon>
        <taxon>Arthropoda</taxon>
        <taxon>Hexapoda</taxon>
        <taxon>Insecta</taxon>
        <taxon>Pterygota</taxon>
        <taxon>Neoptera</taxon>
        <taxon>Paraneoptera</taxon>
        <taxon>Psocodea</taxon>
        <taxon>Troctomorpha</taxon>
        <taxon>Phthiraptera</taxon>
        <taxon>Anoplura</taxon>
        <taxon>Polyplacidae</taxon>
        <taxon>Polyplax</taxon>
    </lineage>
</organism>
<name>A0ABR1AJ29_POLSC</name>